<comment type="subcellular location">
    <subcellularLocation>
        <location evidence="1">Nucleus</location>
        <location evidence="1">Nucleoplasm</location>
    </subcellularLocation>
</comment>
<dbReference type="InterPro" id="IPR044275">
    <property type="entry name" value="KRP"/>
</dbReference>
<evidence type="ECO:0000256" key="5">
    <source>
        <dbReference type="SAM" id="MobiDB-lite"/>
    </source>
</evidence>
<dbReference type="EMBL" id="JBCNJP010000010">
    <property type="protein sequence ID" value="KAK9072476.1"/>
    <property type="molecule type" value="Genomic_DNA"/>
</dbReference>
<evidence type="ECO:0000313" key="8">
    <source>
        <dbReference type="Proteomes" id="UP001408789"/>
    </source>
</evidence>
<proteinExistence type="inferred from homology"/>
<feature type="region of interest" description="Disordered" evidence="5">
    <location>
        <begin position="54"/>
        <end position="191"/>
    </location>
</feature>
<dbReference type="PIRSF" id="PIRSF017811">
    <property type="entry name" value="CDK_inhib_pln"/>
    <property type="match status" value="1"/>
</dbReference>
<dbReference type="Pfam" id="PF02234">
    <property type="entry name" value="CDI"/>
    <property type="match status" value="1"/>
</dbReference>
<comment type="caution">
    <text evidence="7">The sequence shown here is derived from an EMBL/GenBank/DDBJ whole genome shotgun (WGS) entry which is preliminary data.</text>
</comment>
<dbReference type="Proteomes" id="UP001408789">
    <property type="component" value="Unassembled WGS sequence"/>
</dbReference>
<keyword evidence="3" id="KW-0649">Protein kinase inhibitor</keyword>
<evidence type="ECO:0000256" key="3">
    <source>
        <dbReference type="ARBA" id="ARBA00023013"/>
    </source>
</evidence>
<dbReference type="Gene3D" id="4.10.365.10">
    <property type="entry name" value="p27"/>
    <property type="match status" value="1"/>
</dbReference>
<accession>A0AAP0DC80</accession>
<evidence type="ECO:0000313" key="7">
    <source>
        <dbReference type="EMBL" id="KAK9072476.1"/>
    </source>
</evidence>
<dbReference type="InterPro" id="IPR003175">
    <property type="entry name" value="CDI_dom"/>
</dbReference>
<dbReference type="AlphaFoldDB" id="A0AAP0DC80"/>
<sequence>MGKYMRRKSKTSGEVSLMEVPSLGGVLTRAKTLALKKSAGASAGVGSYIQLRSRRLVKPNSPKKQKESGVPANPSKLRVVNSSNLEVESVESAGSVEKLGGEEGEIREESQSMDDVNLGIGDEEGSFGENILEIEGRGRTTRETTPCNLIRDPDDINIPGSSTKSTRPTGTNHRVQNTTSRHIPSTNEMDEFFTGPEKQQQRIFIEKYNFDPVSDKPLPGRYEWVKLDATKKS</sequence>
<dbReference type="GO" id="GO:0004861">
    <property type="term" value="F:cyclin-dependent protein serine/threonine kinase inhibitor activity"/>
    <property type="evidence" value="ECO:0007669"/>
    <property type="project" value="InterPro"/>
</dbReference>
<evidence type="ECO:0000256" key="2">
    <source>
        <dbReference type="ARBA" id="ARBA00010274"/>
    </source>
</evidence>
<reference evidence="7 8" key="1">
    <citation type="submission" date="2024-04" db="EMBL/GenBank/DDBJ databases">
        <title>The reference genome of an endangered Asteraceae, Deinandra increscens subsp. villosa, native to the Central Coast of California.</title>
        <authorList>
            <person name="Guilliams M."/>
            <person name="Hasenstab-Lehman K."/>
            <person name="Meyer R."/>
            <person name="Mcevoy S."/>
        </authorList>
    </citation>
    <scope>NUCLEOTIDE SEQUENCE [LARGE SCALE GENOMIC DNA]</scope>
    <source>
        <tissue evidence="7">Leaf</tissue>
    </source>
</reference>
<feature type="compositionally biased region" description="Low complexity" evidence="5">
    <location>
        <begin position="79"/>
        <end position="97"/>
    </location>
</feature>
<evidence type="ECO:0000256" key="4">
    <source>
        <dbReference type="ARBA" id="ARBA00023306"/>
    </source>
</evidence>
<name>A0AAP0DC80_9ASTR</name>
<comment type="similarity">
    <text evidence="2">Belongs to the CDI family. ICK/KRP subfamily.</text>
</comment>
<gene>
    <name evidence="7" type="ORF">SSX86_008910</name>
</gene>
<feature type="compositionally biased region" description="Polar residues" evidence="5">
    <location>
        <begin position="159"/>
        <end position="187"/>
    </location>
</feature>
<evidence type="ECO:0000259" key="6">
    <source>
        <dbReference type="Pfam" id="PF02234"/>
    </source>
</evidence>
<feature type="compositionally biased region" description="Basic residues" evidence="5">
    <location>
        <begin position="54"/>
        <end position="63"/>
    </location>
</feature>
<dbReference type="PANTHER" id="PTHR46776">
    <property type="entry name" value="CYCLIN-DEPENDENT KINASE INHIBITOR 4-RELATED"/>
    <property type="match status" value="1"/>
</dbReference>
<organism evidence="7 8">
    <name type="scientific">Deinandra increscens subsp. villosa</name>
    <dbReference type="NCBI Taxonomy" id="3103831"/>
    <lineage>
        <taxon>Eukaryota</taxon>
        <taxon>Viridiplantae</taxon>
        <taxon>Streptophyta</taxon>
        <taxon>Embryophyta</taxon>
        <taxon>Tracheophyta</taxon>
        <taxon>Spermatophyta</taxon>
        <taxon>Magnoliopsida</taxon>
        <taxon>eudicotyledons</taxon>
        <taxon>Gunneridae</taxon>
        <taxon>Pentapetalae</taxon>
        <taxon>asterids</taxon>
        <taxon>campanulids</taxon>
        <taxon>Asterales</taxon>
        <taxon>Asteraceae</taxon>
        <taxon>Asteroideae</taxon>
        <taxon>Heliantheae alliance</taxon>
        <taxon>Madieae</taxon>
        <taxon>Madiinae</taxon>
        <taxon>Deinandra</taxon>
    </lineage>
</organism>
<evidence type="ECO:0000256" key="1">
    <source>
        <dbReference type="ARBA" id="ARBA00004642"/>
    </source>
</evidence>
<keyword evidence="4" id="KW-0131">Cell cycle</keyword>
<dbReference type="InterPro" id="IPR044898">
    <property type="entry name" value="CDI_dom_sf"/>
</dbReference>
<feature type="domain" description="Cyclin-dependent kinase inhibitor" evidence="6">
    <location>
        <begin position="181"/>
        <end position="227"/>
    </location>
</feature>
<dbReference type="GO" id="GO:0005654">
    <property type="term" value="C:nucleoplasm"/>
    <property type="evidence" value="ECO:0007669"/>
    <property type="project" value="UniProtKB-SubCell"/>
</dbReference>
<dbReference type="GO" id="GO:0051726">
    <property type="term" value="P:regulation of cell cycle"/>
    <property type="evidence" value="ECO:0007669"/>
    <property type="project" value="InterPro"/>
</dbReference>
<protein>
    <recommendedName>
        <fullName evidence="6">Cyclin-dependent kinase inhibitor domain-containing protein</fullName>
    </recommendedName>
</protein>
<keyword evidence="8" id="KW-1185">Reference proteome</keyword>